<accession>A0AAU1HRI6</accession>
<organism evidence="1">
    <name type="scientific">Streptomyces sp. NBC_00180</name>
    <dbReference type="NCBI Taxonomy" id="2903632"/>
    <lineage>
        <taxon>Bacteria</taxon>
        <taxon>Bacillati</taxon>
        <taxon>Actinomycetota</taxon>
        <taxon>Actinomycetes</taxon>
        <taxon>Kitasatosporales</taxon>
        <taxon>Streptomycetaceae</taxon>
        <taxon>Streptomyces</taxon>
    </lineage>
</organism>
<name>A0AAU1HRI6_9ACTN</name>
<gene>
    <name evidence="1" type="ORF">OG477_01440</name>
</gene>
<proteinExistence type="predicted"/>
<sequence length="46" mass="4457">MPATGVQLRECPGAVAGAGNPRGPVGSVASYGETVLRFVGAGRVSG</sequence>
<evidence type="ECO:0000313" key="1">
    <source>
        <dbReference type="EMBL" id="WTP84111.1"/>
    </source>
</evidence>
<dbReference type="EMBL" id="CP108140">
    <property type="protein sequence ID" value="WTP84111.1"/>
    <property type="molecule type" value="Genomic_DNA"/>
</dbReference>
<protein>
    <submittedName>
        <fullName evidence="1">Uncharacterized protein</fullName>
    </submittedName>
</protein>
<dbReference type="AlphaFoldDB" id="A0AAU1HRI6"/>
<reference evidence="1" key="1">
    <citation type="submission" date="2022-10" db="EMBL/GenBank/DDBJ databases">
        <title>The complete genomes of actinobacterial strains from the NBC collection.</title>
        <authorList>
            <person name="Joergensen T.S."/>
            <person name="Alvarez Arevalo M."/>
            <person name="Sterndorff E.B."/>
            <person name="Faurdal D."/>
            <person name="Vuksanovic O."/>
            <person name="Mourched A.-S."/>
            <person name="Charusanti P."/>
            <person name="Shaw S."/>
            <person name="Blin K."/>
            <person name="Weber T."/>
        </authorList>
    </citation>
    <scope>NUCLEOTIDE SEQUENCE</scope>
    <source>
        <strain evidence="1">NBC 00180</strain>
    </source>
</reference>